<dbReference type="AlphaFoldDB" id="A0AAV4HEH9"/>
<gene>
    <name evidence="2" type="ORF">ElyMa_004454400</name>
</gene>
<sequence>MWCFDHPQKYMFELEMGEENYTTLVVDWCSFMREICTAYLERHPIELGGINEEDGTPIVVEIDESKYFHRKYHRGMWPDGHWVFGGIEQGTGQCFLVEVPNRRADTLRPIIHQTILPVPGTHIISDGWVAYAQIGDMDGDIYSHHVIIHDDHFVDPDDPEIHTNNVENMWMRTKRKLKRQFGTYRALFQSYLQEFQWRSLHRSRSVFGHFNVAVNMFYTL</sequence>
<dbReference type="SMART" id="SM01126">
    <property type="entry name" value="DDE_Tnp_IS1595"/>
    <property type="match status" value="1"/>
</dbReference>
<feature type="domain" description="ISXO2-like transposase" evidence="1">
    <location>
        <begin position="52"/>
        <end position="200"/>
    </location>
</feature>
<reference evidence="2 3" key="1">
    <citation type="journal article" date="2021" name="Elife">
        <title>Chloroplast acquisition without the gene transfer in kleptoplastic sea slugs, Plakobranchus ocellatus.</title>
        <authorList>
            <person name="Maeda T."/>
            <person name="Takahashi S."/>
            <person name="Yoshida T."/>
            <person name="Shimamura S."/>
            <person name="Takaki Y."/>
            <person name="Nagai Y."/>
            <person name="Toyoda A."/>
            <person name="Suzuki Y."/>
            <person name="Arimoto A."/>
            <person name="Ishii H."/>
            <person name="Satoh N."/>
            <person name="Nishiyama T."/>
            <person name="Hasebe M."/>
            <person name="Maruyama T."/>
            <person name="Minagawa J."/>
            <person name="Obokata J."/>
            <person name="Shigenobu S."/>
        </authorList>
    </citation>
    <scope>NUCLEOTIDE SEQUENCE [LARGE SCALE GENOMIC DNA]</scope>
</reference>
<dbReference type="InterPro" id="IPR053164">
    <property type="entry name" value="IS1016-like_transposase"/>
</dbReference>
<dbReference type="Pfam" id="PF12762">
    <property type="entry name" value="DDE_Tnp_IS1595"/>
    <property type="match status" value="1"/>
</dbReference>
<dbReference type="PANTHER" id="PTHR47163:SF2">
    <property type="entry name" value="SI:DKEY-17M8.2"/>
    <property type="match status" value="1"/>
</dbReference>
<evidence type="ECO:0000259" key="1">
    <source>
        <dbReference type="SMART" id="SM01126"/>
    </source>
</evidence>
<accession>A0AAV4HEH9</accession>
<dbReference type="PANTHER" id="PTHR47163">
    <property type="entry name" value="DDE_TNP_IS1595 DOMAIN-CONTAINING PROTEIN"/>
    <property type="match status" value="1"/>
</dbReference>
<name>A0AAV4HEH9_9GAST</name>
<proteinExistence type="predicted"/>
<keyword evidence="3" id="KW-1185">Reference proteome</keyword>
<dbReference type="Proteomes" id="UP000762676">
    <property type="component" value="Unassembled WGS sequence"/>
</dbReference>
<evidence type="ECO:0000313" key="2">
    <source>
        <dbReference type="EMBL" id="GFR96552.1"/>
    </source>
</evidence>
<evidence type="ECO:0000313" key="3">
    <source>
        <dbReference type="Proteomes" id="UP000762676"/>
    </source>
</evidence>
<protein>
    <recommendedName>
        <fullName evidence="1">ISXO2-like transposase domain-containing protein</fullName>
    </recommendedName>
</protein>
<organism evidence="2 3">
    <name type="scientific">Elysia marginata</name>
    <dbReference type="NCBI Taxonomy" id="1093978"/>
    <lineage>
        <taxon>Eukaryota</taxon>
        <taxon>Metazoa</taxon>
        <taxon>Spiralia</taxon>
        <taxon>Lophotrochozoa</taxon>
        <taxon>Mollusca</taxon>
        <taxon>Gastropoda</taxon>
        <taxon>Heterobranchia</taxon>
        <taxon>Euthyneura</taxon>
        <taxon>Panpulmonata</taxon>
        <taxon>Sacoglossa</taxon>
        <taxon>Placobranchoidea</taxon>
        <taxon>Plakobranchidae</taxon>
        <taxon>Elysia</taxon>
    </lineage>
</organism>
<dbReference type="InterPro" id="IPR024445">
    <property type="entry name" value="Tnp_ISXO2-like"/>
</dbReference>
<comment type="caution">
    <text evidence="2">The sequence shown here is derived from an EMBL/GenBank/DDBJ whole genome shotgun (WGS) entry which is preliminary data.</text>
</comment>
<dbReference type="EMBL" id="BMAT01009005">
    <property type="protein sequence ID" value="GFR96552.1"/>
    <property type="molecule type" value="Genomic_DNA"/>
</dbReference>